<dbReference type="PANTHER" id="PTHR43353:SF6">
    <property type="entry name" value="CYTOPLASMIC ALDEHYDE DEHYDROGENASE (EUROFUNG)"/>
    <property type="match status" value="1"/>
</dbReference>
<evidence type="ECO:0000313" key="5">
    <source>
        <dbReference type="Proteomes" id="UP000245956"/>
    </source>
</evidence>
<evidence type="ECO:0000313" key="4">
    <source>
        <dbReference type="EMBL" id="PWI73419.1"/>
    </source>
</evidence>
<dbReference type="InterPro" id="IPR050740">
    <property type="entry name" value="Aldehyde_DH_Superfamily"/>
</dbReference>
<evidence type="ECO:0000256" key="1">
    <source>
        <dbReference type="ARBA" id="ARBA00023002"/>
    </source>
</evidence>
<dbReference type="Proteomes" id="UP000245956">
    <property type="component" value="Unassembled WGS sequence"/>
</dbReference>
<dbReference type="GO" id="GO:0004777">
    <property type="term" value="F:succinate-semialdehyde dehydrogenase (NAD+) activity"/>
    <property type="evidence" value="ECO:0007669"/>
    <property type="project" value="TreeGrafter"/>
</dbReference>
<keyword evidence="1" id="KW-0560">Oxidoreductase</keyword>
<dbReference type="SUPFAM" id="SSF53720">
    <property type="entry name" value="ALDH-like"/>
    <property type="match status" value="1"/>
</dbReference>
<dbReference type="InterPro" id="IPR015590">
    <property type="entry name" value="Aldehyde_DH_dom"/>
</dbReference>
<evidence type="ECO:0000256" key="2">
    <source>
        <dbReference type="SAM" id="MobiDB-lite"/>
    </source>
</evidence>
<dbReference type="PANTHER" id="PTHR43353">
    <property type="entry name" value="SUCCINATE-SEMIALDEHYDE DEHYDROGENASE, MITOCHONDRIAL"/>
    <property type="match status" value="1"/>
</dbReference>
<accession>A0A2U3EFX8</accession>
<dbReference type="EMBL" id="LCWV01000004">
    <property type="protein sequence ID" value="PWI73419.1"/>
    <property type="molecule type" value="Genomic_DNA"/>
</dbReference>
<feature type="region of interest" description="Disordered" evidence="2">
    <location>
        <begin position="55"/>
        <end position="74"/>
    </location>
</feature>
<dbReference type="Pfam" id="PF00171">
    <property type="entry name" value="Aldedh"/>
    <property type="match status" value="1"/>
</dbReference>
<dbReference type="InterPro" id="IPR016161">
    <property type="entry name" value="Ald_DH/histidinol_DH"/>
</dbReference>
<reference evidence="4 5" key="1">
    <citation type="journal article" date="2016" name="Front. Microbiol.">
        <title>Genome and transcriptome sequences reveal the specific parasitism of the nematophagous Purpureocillium lilacinum 36-1.</title>
        <authorList>
            <person name="Xie J."/>
            <person name="Li S."/>
            <person name="Mo C."/>
            <person name="Xiao X."/>
            <person name="Peng D."/>
            <person name="Wang G."/>
            <person name="Xiao Y."/>
        </authorList>
    </citation>
    <scope>NUCLEOTIDE SEQUENCE [LARGE SCALE GENOMIC DNA]</scope>
    <source>
        <strain evidence="4 5">36-1</strain>
    </source>
</reference>
<name>A0A2U3EFX8_PURLI</name>
<dbReference type="GO" id="GO:0009450">
    <property type="term" value="P:gamma-aminobutyric acid catabolic process"/>
    <property type="evidence" value="ECO:0007669"/>
    <property type="project" value="TreeGrafter"/>
</dbReference>
<dbReference type="InterPro" id="IPR016162">
    <property type="entry name" value="Ald_DH_N"/>
</dbReference>
<gene>
    <name evidence="4" type="ORF">PCL_08695</name>
</gene>
<dbReference type="AlphaFoldDB" id="A0A2U3EFX8"/>
<organism evidence="4 5">
    <name type="scientific">Purpureocillium lilacinum</name>
    <name type="common">Paecilomyces lilacinus</name>
    <dbReference type="NCBI Taxonomy" id="33203"/>
    <lineage>
        <taxon>Eukaryota</taxon>
        <taxon>Fungi</taxon>
        <taxon>Dikarya</taxon>
        <taxon>Ascomycota</taxon>
        <taxon>Pezizomycotina</taxon>
        <taxon>Sordariomycetes</taxon>
        <taxon>Hypocreomycetidae</taxon>
        <taxon>Hypocreales</taxon>
        <taxon>Ophiocordycipitaceae</taxon>
        <taxon>Purpureocillium</taxon>
    </lineage>
</organism>
<protein>
    <recommendedName>
        <fullName evidence="3">Aldehyde dehydrogenase domain-containing protein</fullName>
    </recommendedName>
</protein>
<evidence type="ECO:0000259" key="3">
    <source>
        <dbReference type="Pfam" id="PF00171"/>
    </source>
</evidence>
<sequence>MSQDRVCGSSISSSPSLHLDDQIYEMIDKAHRGIDIRRRRHCDQALFSPTRSSKARAVSGPIAAPPRTKAMSDHNRGWPCGITPLGNQHWCRWSKQLNTVATGRLLYSTLQRGTVQHRGRVLALKQFGLANPPVFVLDSLYITTGHLAAGRWVPQDRVGHRDVGTRTVTCGSTIDHNRTQHLVQEDMQKFRAFKFEIRATEDFRYALVIREPYGVVPGIATCRVKPRVSFAVGQLIEADELLPIAWYRDEPRPLGRRAVTHAFAAGNRGVLKGPELSLRSYHVIVSIFRGADLPGGVLNFTFRRRQDVAPIIETLMSHPAAKKADSTAIGRIVVVVTGKYLKHVIIELDGKASAVILSDANSKRVTEACTMGNGHRPLSPGGVYPGPTVQDSEPAQSLRLRATHDSTPLRPMAPAPAQYDQLELDDLLLFFGALGFSSGNTENIPTGKSMFLLHVKALGFWLTARVQVSQNGLSVPL</sequence>
<proteinExistence type="predicted"/>
<feature type="domain" description="Aldehyde dehydrogenase" evidence="3">
    <location>
        <begin position="257"/>
        <end position="372"/>
    </location>
</feature>
<dbReference type="Gene3D" id="3.40.605.10">
    <property type="entry name" value="Aldehyde Dehydrogenase, Chain A, domain 1"/>
    <property type="match status" value="1"/>
</dbReference>
<comment type="caution">
    <text evidence="4">The sequence shown here is derived from an EMBL/GenBank/DDBJ whole genome shotgun (WGS) entry which is preliminary data.</text>
</comment>